<dbReference type="AlphaFoldDB" id="A0A5B8LL69"/>
<dbReference type="KEGG" id="spai:FPZ24_10085"/>
<protein>
    <submittedName>
        <fullName evidence="1">Uncharacterized protein</fullName>
    </submittedName>
</protein>
<gene>
    <name evidence="1" type="ORF">FPZ24_10085</name>
</gene>
<keyword evidence="2" id="KW-1185">Reference proteome</keyword>
<sequence>MKTKFDAITAPPRAVRLHIEAGNCLDIAIGKKDPAFAADLIDEAIRLARRARELTAAANDPGKFR</sequence>
<dbReference type="OrthoDB" id="7573557at2"/>
<organism evidence="1 2">
    <name type="scientific">Sphingomonas panacisoli</name>
    <dbReference type="NCBI Taxonomy" id="1813879"/>
    <lineage>
        <taxon>Bacteria</taxon>
        <taxon>Pseudomonadati</taxon>
        <taxon>Pseudomonadota</taxon>
        <taxon>Alphaproteobacteria</taxon>
        <taxon>Sphingomonadales</taxon>
        <taxon>Sphingomonadaceae</taxon>
        <taxon>Sphingomonas</taxon>
    </lineage>
</organism>
<proteinExistence type="predicted"/>
<evidence type="ECO:0000313" key="1">
    <source>
        <dbReference type="EMBL" id="QDZ07790.1"/>
    </source>
</evidence>
<evidence type="ECO:0000313" key="2">
    <source>
        <dbReference type="Proteomes" id="UP000315673"/>
    </source>
</evidence>
<dbReference type="EMBL" id="CP042306">
    <property type="protein sequence ID" value="QDZ07790.1"/>
    <property type="molecule type" value="Genomic_DNA"/>
</dbReference>
<name>A0A5B8LL69_9SPHN</name>
<dbReference type="RefSeq" id="WP_146571622.1">
    <property type="nucleotide sequence ID" value="NZ_CP042306.1"/>
</dbReference>
<dbReference type="Proteomes" id="UP000315673">
    <property type="component" value="Chromosome"/>
</dbReference>
<reference evidence="1 2" key="1">
    <citation type="submission" date="2019-07" db="EMBL/GenBank/DDBJ databases">
        <title>Full genome sequence of Sphingomonas sp. 4R-6-7(HKS19).</title>
        <authorList>
            <person name="Im W.-T."/>
        </authorList>
    </citation>
    <scope>NUCLEOTIDE SEQUENCE [LARGE SCALE GENOMIC DNA]</scope>
    <source>
        <strain evidence="1 2">HKS19</strain>
    </source>
</reference>
<accession>A0A5B8LL69</accession>